<dbReference type="PANTHER" id="PTHR30349:SF90">
    <property type="entry name" value="TYROSINE RECOMBINASE XERD"/>
    <property type="match status" value="1"/>
</dbReference>
<dbReference type="EMBL" id="JBEDNQ010000011">
    <property type="protein sequence ID" value="MEQ3553624.1"/>
    <property type="molecule type" value="Genomic_DNA"/>
</dbReference>
<feature type="compositionally biased region" description="Low complexity" evidence="4">
    <location>
        <begin position="75"/>
        <end position="118"/>
    </location>
</feature>
<reference evidence="6 7" key="1">
    <citation type="submission" date="2024-03" db="EMBL/GenBank/DDBJ databases">
        <title>Draft genome sequence of Pseudonocardia nematodicida JCM 31783.</title>
        <authorList>
            <person name="Butdee W."/>
            <person name="Duangmal K."/>
        </authorList>
    </citation>
    <scope>NUCLEOTIDE SEQUENCE [LARGE SCALE GENOMIC DNA]</scope>
    <source>
        <strain evidence="6 7">JCM 31783</strain>
    </source>
</reference>
<accession>A0ABV1KI61</accession>
<evidence type="ECO:0000256" key="3">
    <source>
        <dbReference type="ARBA" id="ARBA00023172"/>
    </source>
</evidence>
<evidence type="ECO:0000313" key="6">
    <source>
        <dbReference type="EMBL" id="MEQ3553624.1"/>
    </source>
</evidence>
<evidence type="ECO:0000259" key="5">
    <source>
        <dbReference type="PROSITE" id="PS51898"/>
    </source>
</evidence>
<dbReference type="InterPro" id="IPR010998">
    <property type="entry name" value="Integrase_recombinase_N"/>
</dbReference>
<evidence type="ECO:0000256" key="1">
    <source>
        <dbReference type="ARBA" id="ARBA00022908"/>
    </source>
</evidence>
<dbReference type="RefSeq" id="WP_349300690.1">
    <property type="nucleotide sequence ID" value="NZ_JBEDNQ010000011.1"/>
</dbReference>
<dbReference type="InterPro" id="IPR013762">
    <property type="entry name" value="Integrase-like_cat_sf"/>
</dbReference>
<dbReference type="InterPro" id="IPR002104">
    <property type="entry name" value="Integrase_catalytic"/>
</dbReference>
<dbReference type="PROSITE" id="PS51898">
    <property type="entry name" value="TYR_RECOMBINASE"/>
    <property type="match status" value="1"/>
</dbReference>
<dbReference type="InterPro" id="IPR050090">
    <property type="entry name" value="Tyrosine_recombinase_XerCD"/>
</dbReference>
<dbReference type="InterPro" id="IPR004107">
    <property type="entry name" value="Integrase_SAM-like_N"/>
</dbReference>
<protein>
    <submittedName>
        <fullName evidence="6">Tyrosine-type recombinase/integrase</fullName>
    </submittedName>
</protein>
<dbReference type="PANTHER" id="PTHR30349">
    <property type="entry name" value="PHAGE INTEGRASE-RELATED"/>
    <property type="match status" value="1"/>
</dbReference>
<dbReference type="Pfam" id="PF02899">
    <property type="entry name" value="Phage_int_SAM_1"/>
    <property type="match status" value="1"/>
</dbReference>
<keyword evidence="2" id="KW-0238">DNA-binding</keyword>
<comment type="caution">
    <text evidence="6">The sequence shown here is derived from an EMBL/GenBank/DDBJ whole genome shotgun (WGS) entry which is preliminary data.</text>
</comment>
<sequence length="433" mass="45706">MTEPAAPTALAVLSALPRTPLPEVTETDWPGVDDPAALRTLVARWLAGYGTAATRRTYALALGLPTEWADAVTGAVPPGHRAGGAAAARPEPGTAAGHSEPGSAAGLPEAGLAAGHPGTRPADGNRPPPARRGRLHHLAFFRWCAGHALDPRAATATHVTTWLHALDAAGAAKRTRARMLSTVSAFYAFLAEDGVIAGSPAALHRGRLGLAGTSRDASPTIRLTAAQVRALWTAAADLPNRTRLRELYAHRAVAVVAMLSLGLRISEVTDLDRDDLVVSGGERVLRVRGKGGTVREVFPGEAGVEALARYLDVRDRETGDPLPARRDGARRSPMIATRDAGRCSRHDLYLLLRRIARHAGPELADVADRIHPHALRHAYVTLALEAGAPIQHVQADVGHASIATTRHYDRSLRSRAGSAADLVTGLLADPERT</sequence>
<keyword evidence="7" id="KW-1185">Reference proteome</keyword>
<evidence type="ECO:0000313" key="7">
    <source>
        <dbReference type="Proteomes" id="UP001494902"/>
    </source>
</evidence>
<keyword evidence="3" id="KW-0233">DNA recombination</keyword>
<feature type="region of interest" description="Disordered" evidence="4">
    <location>
        <begin position="75"/>
        <end position="131"/>
    </location>
</feature>
<proteinExistence type="predicted"/>
<dbReference type="Proteomes" id="UP001494902">
    <property type="component" value="Unassembled WGS sequence"/>
</dbReference>
<dbReference type="Pfam" id="PF00589">
    <property type="entry name" value="Phage_integrase"/>
    <property type="match status" value="1"/>
</dbReference>
<evidence type="ECO:0000256" key="4">
    <source>
        <dbReference type="SAM" id="MobiDB-lite"/>
    </source>
</evidence>
<gene>
    <name evidence="6" type="ORF">WIS52_24395</name>
</gene>
<dbReference type="Gene3D" id="1.10.150.130">
    <property type="match status" value="1"/>
</dbReference>
<evidence type="ECO:0000256" key="2">
    <source>
        <dbReference type="ARBA" id="ARBA00023125"/>
    </source>
</evidence>
<organism evidence="6 7">
    <name type="scientific">Pseudonocardia nematodicida</name>
    <dbReference type="NCBI Taxonomy" id="1206997"/>
    <lineage>
        <taxon>Bacteria</taxon>
        <taxon>Bacillati</taxon>
        <taxon>Actinomycetota</taxon>
        <taxon>Actinomycetes</taxon>
        <taxon>Pseudonocardiales</taxon>
        <taxon>Pseudonocardiaceae</taxon>
        <taxon>Pseudonocardia</taxon>
    </lineage>
</organism>
<keyword evidence="1" id="KW-0229">DNA integration</keyword>
<feature type="domain" description="Tyr recombinase" evidence="5">
    <location>
        <begin position="218"/>
        <end position="421"/>
    </location>
</feature>
<dbReference type="Gene3D" id="1.10.443.10">
    <property type="entry name" value="Intergrase catalytic core"/>
    <property type="match status" value="1"/>
</dbReference>
<name>A0ABV1KI61_9PSEU</name>
<dbReference type="SUPFAM" id="SSF56349">
    <property type="entry name" value="DNA breaking-rejoining enzymes"/>
    <property type="match status" value="1"/>
</dbReference>
<dbReference type="InterPro" id="IPR011010">
    <property type="entry name" value="DNA_brk_join_enz"/>
</dbReference>